<reference evidence="1 2" key="1">
    <citation type="submission" date="2017-08" db="EMBL/GenBank/DDBJ databases">
        <title>Infants hospitalized years apart are colonized by the same room-sourced microbial strains.</title>
        <authorList>
            <person name="Brooks B."/>
            <person name="Olm M.R."/>
            <person name="Firek B.A."/>
            <person name="Baker R."/>
            <person name="Thomas B.C."/>
            <person name="Morowitz M.J."/>
            <person name="Banfield J.F."/>
        </authorList>
    </citation>
    <scope>NUCLEOTIDE SEQUENCE [LARGE SCALE GENOMIC DNA]</scope>
    <source>
        <strain evidence="1">S2_005_001_R2_27</strain>
    </source>
</reference>
<gene>
    <name evidence="1" type="ORF">DI549_11760</name>
</gene>
<evidence type="ECO:0000313" key="2">
    <source>
        <dbReference type="Proteomes" id="UP000248887"/>
    </source>
</evidence>
<dbReference type="EMBL" id="QFQD01000033">
    <property type="protein sequence ID" value="PZQ82324.1"/>
    <property type="molecule type" value="Genomic_DNA"/>
</dbReference>
<evidence type="ECO:0000313" key="1">
    <source>
        <dbReference type="EMBL" id="PZQ82324.1"/>
    </source>
</evidence>
<accession>A0A2W5R0D2</accession>
<organism evidence="1 2">
    <name type="scientific">Ancylobacter novellus</name>
    <name type="common">Thiobacillus novellus</name>
    <dbReference type="NCBI Taxonomy" id="921"/>
    <lineage>
        <taxon>Bacteria</taxon>
        <taxon>Pseudomonadati</taxon>
        <taxon>Pseudomonadota</taxon>
        <taxon>Alphaproteobacteria</taxon>
        <taxon>Hyphomicrobiales</taxon>
        <taxon>Xanthobacteraceae</taxon>
        <taxon>Ancylobacter</taxon>
    </lineage>
</organism>
<sequence>MHEAASIISAAPGAAASFPESVVRMFGAEAINDLMAAPGFPAAIHAAAANAVRLYDGNWLRNRLLNDRGRFLAVLLILDLHFTESGGRGVTGARLRREVVALGVCSAGRATAFLAALRFKKLLTACTEEGTKERLMPTAALLQMHRERWNGMFAAIAHIDPAAADAARDLPDAALFGPCTHTMADCFRQGLRVFDAAPELLALAERDAGLVMLVSILVTGETVSVTHLARQFSVSRAHVGTVLQLAEAKGLALSDPGRAGYRAGPALEAILMRFYAVVFLTFLTALKKAQPQLA</sequence>
<comment type="caution">
    <text evidence="1">The sequence shown here is derived from an EMBL/GenBank/DDBJ whole genome shotgun (WGS) entry which is preliminary data.</text>
</comment>
<name>A0A2W5R0D2_ANCNO</name>
<protein>
    <submittedName>
        <fullName evidence="1">Uncharacterized protein</fullName>
    </submittedName>
</protein>
<proteinExistence type="predicted"/>
<dbReference type="Proteomes" id="UP000248887">
    <property type="component" value="Unassembled WGS sequence"/>
</dbReference>
<dbReference type="AlphaFoldDB" id="A0A2W5R0D2"/>